<sequence>MNVFSFLQYIRKDVICDVCYITLENVITGETMTFDQSEVRGLKIAGEEANAS</sequence>
<comment type="caution">
    <text evidence="1">The sequence shown here is derived from an EMBL/GenBank/DDBJ whole genome shotgun (WGS) entry which is preliminary data.</text>
</comment>
<reference evidence="1 2" key="1">
    <citation type="submission" date="2013-12" db="EMBL/GenBank/DDBJ databases">
        <title>NBRP : Genome information of microbial organism related human and environment.</title>
        <authorList>
            <person name="Hattori M."/>
            <person name="Oshima K."/>
            <person name="Inaba H."/>
            <person name="Suda W."/>
            <person name="Sakamoto M."/>
            <person name="Iino T."/>
            <person name="Kitahara M."/>
            <person name="Oshida Y."/>
            <person name="Iida T."/>
            <person name="Kudo T."/>
            <person name="Itoh T."/>
            <person name="Ahmed I."/>
            <person name="Ohkuma M."/>
        </authorList>
    </citation>
    <scope>NUCLEOTIDE SEQUENCE [LARGE SCALE GENOMIC DNA]</scope>
    <source>
        <strain evidence="1 2">JCM 21738</strain>
    </source>
</reference>
<dbReference type="AlphaFoldDB" id="W4RKX1"/>
<dbReference type="EMBL" id="BAUW01000007">
    <property type="protein sequence ID" value="GAE44234.1"/>
    <property type="molecule type" value="Genomic_DNA"/>
</dbReference>
<protein>
    <submittedName>
        <fullName evidence="1">Uncharacterized protein</fullName>
    </submittedName>
</protein>
<name>W4RKX1_9BACI</name>
<dbReference type="Proteomes" id="UP000018949">
    <property type="component" value="Unassembled WGS sequence"/>
</dbReference>
<accession>W4RKX1</accession>
<evidence type="ECO:0000313" key="2">
    <source>
        <dbReference type="Proteomes" id="UP000018949"/>
    </source>
</evidence>
<proteinExistence type="predicted"/>
<evidence type="ECO:0000313" key="1">
    <source>
        <dbReference type="EMBL" id="GAE44234.1"/>
    </source>
</evidence>
<gene>
    <name evidence="1" type="ORF">JCM21738_925</name>
</gene>
<keyword evidence="2" id="KW-1185">Reference proteome</keyword>
<dbReference type="RefSeq" id="WP_156315499.1">
    <property type="nucleotide sequence ID" value="NZ_BAUW01000007.1"/>
</dbReference>
<organism evidence="1 2">
    <name type="scientific">Mesobacillus boroniphilus JCM 21738</name>
    <dbReference type="NCBI Taxonomy" id="1294265"/>
    <lineage>
        <taxon>Bacteria</taxon>
        <taxon>Bacillati</taxon>
        <taxon>Bacillota</taxon>
        <taxon>Bacilli</taxon>
        <taxon>Bacillales</taxon>
        <taxon>Bacillaceae</taxon>
        <taxon>Mesobacillus</taxon>
    </lineage>
</organism>